<gene>
    <name evidence="12" type="ORF">RHS01_08090</name>
</gene>
<dbReference type="SUPFAM" id="SSF69572">
    <property type="entry name" value="Activating enzymes of the ubiquitin-like proteins"/>
    <property type="match status" value="1"/>
</dbReference>
<dbReference type="GO" id="GO:0000422">
    <property type="term" value="P:autophagy of mitochondrion"/>
    <property type="evidence" value="ECO:0007669"/>
    <property type="project" value="TreeGrafter"/>
</dbReference>
<dbReference type="Pfam" id="PF16420">
    <property type="entry name" value="ATG7_N"/>
    <property type="match status" value="1"/>
</dbReference>
<feature type="domain" description="Ubiquitin-like modifier-activating enzyme Atg7 N-terminal" evidence="11">
    <location>
        <begin position="18"/>
        <end position="337"/>
    </location>
</feature>
<sequence length="725" mass="79007">MAPHPDIQGKDYDCDSITPLSSLVQPAFWHDLVRLKIDVLKLSAESQPVTASYSAGKSIVDRETGQDVALGCQIALGGDAFDKQASIPAHTVAVCGVLKNFNTIEEFKSADKLALFNGLADELWTAVNSETALTDLSYLNKFLVLTFADLKKYKFFYWFAFPALVAKPAWEIDSSGWLSAEERLGGENLLSIYDSFSDLSQGKPSHPPYFIARQSAKSGYEVSSLSEWNSFFKDTPEDKRILGFVDPSANPQSPGWPLRNLLTLVNVRLGVKGPLNVLAWRDTEVTGPNHSWHSRLGVVSIPGVEQLDPQVRPTAVGWEKNTQGKLAPRLADLAPMMDPARLADQAVDLNLKLMRWRILPGLNLEKVAKTKCLLLGAGTLGCYVARTLMGWGVRTITFVDSARVSFSNPVRQPLFEFADCLEGGKPKAACAAESLKKIFPGMILIPRGVRGAGSVPVLYTGNWFMLNSSYSIGCDRNRYVHSNAGPSDPPALLEKTKTDVARLEELIDKHDAVFLLMDSRESRWLPTVIGASKGKIVMNAALGFDSFLVMRHGVRASRADGDSARLGCYYCNDIVAPADSLSDRTLDQMCTVTRPGLAAIASSTGVEILVSLLQHPKGLNAPAPKPGDESSESILGVVPHQLRGFLAQFSNKLITGAAYDKCTGCSETVLKEYESRGFEMALRAFNETGYLEKLTGLDKLHADSEAAMESVDWVEGGDGEGDDDF</sequence>
<dbReference type="GO" id="GO:0015031">
    <property type="term" value="P:protein transport"/>
    <property type="evidence" value="ECO:0007669"/>
    <property type="project" value="UniProtKB-KW"/>
</dbReference>
<comment type="similarity">
    <text evidence="1">Belongs to the ATG7 family.</text>
</comment>
<evidence type="ECO:0000259" key="11">
    <source>
        <dbReference type="Pfam" id="PF16420"/>
    </source>
</evidence>
<accession>A0A8H7M2D4</accession>
<evidence type="ECO:0000256" key="4">
    <source>
        <dbReference type="ARBA" id="ARBA00022448"/>
    </source>
</evidence>
<dbReference type="PANTHER" id="PTHR10953">
    <property type="entry name" value="UBIQUITIN-ACTIVATING ENZYME E1"/>
    <property type="match status" value="1"/>
</dbReference>
<organism evidence="12 13">
    <name type="scientific">Rhizoctonia solani</name>
    <dbReference type="NCBI Taxonomy" id="456999"/>
    <lineage>
        <taxon>Eukaryota</taxon>
        <taxon>Fungi</taxon>
        <taxon>Dikarya</taxon>
        <taxon>Basidiomycota</taxon>
        <taxon>Agaricomycotina</taxon>
        <taxon>Agaricomycetes</taxon>
        <taxon>Cantharellales</taxon>
        <taxon>Ceratobasidiaceae</taxon>
        <taxon>Rhizoctonia</taxon>
    </lineage>
</organism>
<keyword evidence="6" id="KW-0072">Autophagy</keyword>
<evidence type="ECO:0000256" key="1">
    <source>
        <dbReference type="ARBA" id="ARBA00010931"/>
    </source>
</evidence>
<dbReference type="InterPro" id="IPR000594">
    <property type="entry name" value="ThiF_NAD_FAD-bd"/>
</dbReference>
<dbReference type="InterPro" id="IPR042522">
    <property type="entry name" value="Atg7_N_1"/>
</dbReference>
<keyword evidence="4" id="KW-0813">Transport</keyword>
<dbReference type="FunFam" id="3.40.140.70:FF:000001">
    <property type="entry name" value="Ubiquitin-like modifier-activating enzyme atg7"/>
    <property type="match status" value="1"/>
</dbReference>
<dbReference type="GO" id="GO:0019778">
    <property type="term" value="F:Atg12 activating enzyme activity"/>
    <property type="evidence" value="ECO:0007669"/>
    <property type="project" value="TreeGrafter"/>
</dbReference>
<evidence type="ECO:0000256" key="9">
    <source>
        <dbReference type="ARBA" id="ARBA00032823"/>
    </source>
</evidence>
<proteinExistence type="inferred from homology"/>
<dbReference type="Pfam" id="PF00899">
    <property type="entry name" value="ThiF"/>
    <property type="match status" value="2"/>
</dbReference>
<evidence type="ECO:0000256" key="8">
    <source>
        <dbReference type="ARBA" id="ARBA00030242"/>
    </source>
</evidence>
<feature type="domain" description="THIF-type NAD/FAD binding fold" evidence="10">
    <location>
        <begin position="501"/>
        <end position="617"/>
    </location>
</feature>
<keyword evidence="5" id="KW-0653">Protein transport</keyword>
<dbReference type="GO" id="GO:0019779">
    <property type="term" value="F:Atg8 activating enzyme activity"/>
    <property type="evidence" value="ECO:0007669"/>
    <property type="project" value="TreeGrafter"/>
</dbReference>
<evidence type="ECO:0000256" key="2">
    <source>
        <dbReference type="ARBA" id="ARBA00017647"/>
    </source>
</evidence>
<dbReference type="EMBL" id="JACYCF010000016">
    <property type="protein sequence ID" value="KAF8752166.1"/>
    <property type="molecule type" value="Genomic_DNA"/>
</dbReference>
<comment type="caution">
    <text evidence="12">The sequence shown here is derived from an EMBL/GenBank/DDBJ whole genome shotgun (WGS) entry which is preliminary data.</text>
</comment>
<dbReference type="PANTHER" id="PTHR10953:SF3">
    <property type="entry name" value="UBIQUITIN-LIKE MODIFIER-ACTIVATING ENZYME ATG7"/>
    <property type="match status" value="1"/>
</dbReference>
<dbReference type="AlphaFoldDB" id="A0A8H7M2D4"/>
<dbReference type="GO" id="GO:0000407">
    <property type="term" value="C:phagophore assembly site"/>
    <property type="evidence" value="ECO:0007669"/>
    <property type="project" value="TreeGrafter"/>
</dbReference>
<evidence type="ECO:0000256" key="5">
    <source>
        <dbReference type="ARBA" id="ARBA00022927"/>
    </source>
</evidence>
<evidence type="ECO:0000256" key="3">
    <source>
        <dbReference type="ARBA" id="ARBA00018730"/>
    </source>
</evidence>
<dbReference type="GO" id="GO:0006995">
    <property type="term" value="P:cellular response to nitrogen starvation"/>
    <property type="evidence" value="ECO:0007669"/>
    <property type="project" value="TreeGrafter"/>
</dbReference>
<dbReference type="InterPro" id="IPR032197">
    <property type="entry name" value="Atg7_N"/>
</dbReference>
<dbReference type="Gene3D" id="3.40.50.720">
    <property type="entry name" value="NAD(P)-binding Rossmann-like Domain"/>
    <property type="match status" value="1"/>
</dbReference>
<reference evidence="12" key="1">
    <citation type="submission" date="2020-09" db="EMBL/GenBank/DDBJ databases">
        <title>Comparative genome analyses of four rice-infecting Rhizoctonia solani isolates reveal extensive enrichment of homogalacturonan modification genes.</title>
        <authorList>
            <person name="Lee D.-Y."/>
            <person name="Jeon J."/>
            <person name="Kim K.-T."/>
            <person name="Cheong K."/>
            <person name="Song H."/>
            <person name="Choi G."/>
            <person name="Ko J."/>
            <person name="Opiyo S.O."/>
            <person name="Zuo S."/>
            <person name="Madhav S."/>
            <person name="Lee Y.-H."/>
            <person name="Wang G.-L."/>
        </authorList>
    </citation>
    <scope>NUCLEOTIDE SEQUENCE</scope>
    <source>
        <strain evidence="12">AG1-IA B2</strain>
    </source>
</reference>
<evidence type="ECO:0000313" key="13">
    <source>
        <dbReference type="Proteomes" id="UP000614334"/>
    </source>
</evidence>
<dbReference type="Gene3D" id="3.40.140.70">
    <property type="entry name" value="Ubiquitin-like modifier-activating enzyme ATG7 N-terminal domain"/>
    <property type="match status" value="1"/>
</dbReference>
<dbReference type="GO" id="GO:0000045">
    <property type="term" value="P:autophagosome assembly"/>
    <property type="evidence" value="ECO:0007669"/>
    <property type="project" value="TreeGrafter"/>
</dbReference>
<evidence type="ECO:0000313" key="12">
    <source>
        <dbReference type="EMBL" id="KAF8752166.1"/>
    </source>
</evidence>
<dbReference type="GO" id="GO:0034727">
    <property type="term" value="P:piecemeal microautophagy of the nucleus"/>
    <property type="evidence" value="ECO:0007669"/>
    <property type="project" value="TreeGrafter"/>
</dbReference>
<evidence type="ECO:0000259" key="10">
    <source>
        <dbReference type="Pfam" id="PF00899"/>
    </source>
</evidence>
<evidence type="ECO:0000256" key="7">
    <source>
        <dbReference type="ARBA" id="ARBA00029897"/>
    </source>
</evidence>
<dbReference type="GO" id="GO:0032446">
    <property type="term" value="P:protein modification by small protein conjugation"/>
    <property type="evidence" value="ECO:0007669"/>
    <property type="project" value="TreeGrafter"/>
</dbReference>
<dbReference type="InterPro" id="IPR042523">
    <property type="entry name" value="Atg7_N_2"/>
</dbReference>
<dbReference type="Proteomes" id="UP000614334">
    <property type="component" value="Unassembled WGS sequence"/>
</dbReference>
<dbReference type="InterPro" id="IPR045886">
    <property type="entry name" value="ThiF/MoeB/HesA"/>
</dbReference>
<name>A0A8H7M2D4_9AGAM</name>
<protein>
    <recommendedName>
        <fullName evidence="2">Ubiquitin-like modifier-activating enzyme ATG7</fullName>
    </recommendedName>
    <alternativeName>
        <fullName evidence="7 9">ATG12-activating enzyme E1 ATG7</fullName>
    </alternativeName>
    <alternativeName>
        <fullName evidence="8">Autophagy-related protein 7</fullName>
    </alternativeName>
    <alternativeName>
        <fullName evidence="3">Ubiquitin-like modifier-activating enzyme atg7</fullName>
    </alternativeName>
</protein>
<dbReference type="Gene3D" id="3.40.140.100">
    <property type="entry name" value="Ubiquitin-like modifier-activating enzyme ATG7 C-terminal domain"/>
    <property type="match status" value="1"/>
</dbReference>
<dbReference type="InterPro" id="IPR035985">
    <property type="entry name" value="Ubiquitin-activating_enz"/>
</dbReference>
<evidence type="ECO:0000256" key="6">
    <source>
        <dbReference type="ARBA" id="ARBA00023006"/>
    </source>
</evidence>
<feature type="domain" description="THIF-type NAD/FAD binding fold" evidence="10">
    <location>
        <begin position="355"/>
        <end position="442"/>
    </location>
</feature>